<dbReference type="PANTHER" id="PTHR12112:SF39">
    <property type="entry name" value="EG:152A3.5 PROTEIN (FBGN0003116_PN PROTEIN)"/>
    <property type="match status" value="1"/>
</dbReference>
<proteinExistence type="predicted"/>
<gene>
    <name evidence="2" type="ORF">N7493_010284</name>
</gene>
<evidence type="ECO:0000259" key="1">
    <source>
        <dbReference type="SMART" id="SM01131"/>
    </source>
</evidence>
<protein>
    <recommendedName>
        <fullName evidence="1">DHHA2 domain-containing protein</fullName>
    </recommendedName>
</protein>
<keyword evidence="3" id="KW-1185">Reference proteome</keyword>
<organism evidence="2 3">
    <name type="scientific">Penicillium malachiteum</name>
    <dbReference type="NCBI Taxonomy" id="1324776"/>
    <lineage>
        <taxon>Eukaryota</taxon>
        <taxon>Fungi</taxon>
        <taxon>Dikarya</taxon>
        <taxon>Ascomycota</taxon>
        <taxon>Pezizomycotina</taxon>
        <taxon>Eurotiomycetes</taxon>
        <taxon>Eurotiomycetidae</taxon>
        <taxon>Eurotiales</taxon>
        <taxon>Aspergillaceae</taxon>
        <taxon>Penicillium</taxon>
    </lineage>
</organism>
<reference evidence="2" key="1">
    <citation type="journal article" date="2023" name="IMA Fungus">
        <title>Comparative genomic study of the Penicillium genus elucidates a diverse pangenome and 15 lateral gene transfer events.</title>
        <authorList>
            <person name="Petersen C."/>
            <person name="Sorensen T."/>
            <person name="Nielsen M.R."/>
            <person name="Sondergaard T.E."/>
            <person name="Sorensen J.L."/>
            <person name="Fitzpatrick D.A."/>
            <person name="Frisvad J.C."/>
            <person name="Nielsen K.L."/>
        </authorList>
    </citation>
    <scope>NUCLEOTIDE SEQUENCE</scope>
    <source>
        <strain evidence="2">IBT 17514</strain>
    </source>
</reference>
<accession>A0AAD6MRC7</accession>
<dbReference type="GO" id="GO:0004309">
    <property type="term" value="F:exopolyphosphatase activity"/>
    <property type="evidence" value="ECO:0007669"/>
    <property type="project" value="TreeGrafter"/>
</dbReference>
<evidence type="ECO:0000313" key="3">
    <source>
        <dbReference type="Proteomes" id="UP001215712"/>
    </source>
</evidence>
<dbReference type="InterPro" id="IPR004097">
    <property type="entry name" value="DHHA2"/>
</dbReference>
<dbReference type="SUPFAM" id="SSF64182">
    <property type="entry name" value="DHH phosphoesterases"/>
    <property type="match status" value="1"/>
</dbReference>
<dbReference type="Pfam" id="PF02833">
    <property type="entry name" value="DHHA2"/>
    <property type="match status" value="1"/>
</dbReference>
<dbReference type="InterPro" id="IPR038222">
    <property type="entry name" value="DHHA2_dom_sf"/>
</dbReference>
<feature type="domain" description="DHHA2" evidence="1">
    <location>
        <begin position="305"/>
        <end position="483"/>
    </location>
</feature>
<dbReference type="GO" id="GO:0005737">
    <property type="term" value="C:cytoplasm"/>
    <property type="evidence" value="ECO:0007669"/>
    <property type="project" value="InterPro"/>
</dbReference>
<reference evidence="2" key="2">
    <citation type="submission" date="2023-01" db="EMBL/GenBank/DDBJ databases">
        <authorList>
            <person name="Petersen C."/>
        </authorList>
    </citation>
    <scope>NUCLEOTIDE SEQUENCE</scope>
    <source>
        <strain evidence="2">IBT 17514</strain>
    </source>
</reference>
<evidence type="ECO:0000313" key="2">
    <source>
        <dbReference type="EMBL" id="KAJ5708950.1"/>
    </source>
</evidence>
<dbReference type="EMBL" id="JAQJAN010000019">
    <property type="protein sequence ID" value="KAJ5708950.1"/>
    <property type="molecule type" value="Genomic_DNA"/>
</dbReference>
<dbReference type="InterPro" id="IPR038763">
    <property type="entry name" value="DHH_sf"/>
</dbReference>
<dbReference type="Proteomes" id="UP001215712">
    <property type="component" value="Unassembled WGS sequence"/>
</dbReference>
<dbReference type="Gene3D" id="3.10.310.20">
    <property type="entry name" value="DHHA2 domain"/>
    <property type="match status" value="1"/>
</dbReference>
<name>A0AAD6MRC7_9EURO</name>
<dbReference type="Gene3D" id="3.90.1640.10">
    <property type="entry name" value="inorganic pyrophosphatase (n-terminal core)"/>
    <property type="match status" value="1"/>
</dbReference>
<sequence>MTILQFLRKARQIHLQFLSGSLTESPIYVLGNPSADLDSIISAIIYSYCANNRLPSKTPRPHIPLLNLPNIPSGPDLYRLRPEFVTALWLSTTFPALRPDEQFEDSAESAGNLLRDHIITVADFAQSLHDLKPPRKHIEADTVLVDWNALPERLPGGAGAEGKGSLGGVLSNVTFHAMGCIDHHVDEHFMPDPTKLPFSQPIIIQPGPGSCSSLIMNEMRERGLWGLGSESESDSASIPASLDASSGEMAQAAKLALAAMLIDTSNLQAEGKVTEVDVHAVEFLRAQVSAVGGEEGSTWDMEKFYEKVLWAKQNSLDRLTLSEVLGRDYKEWTDTAQSSGTNMTVGFCSSVKPIRWVIRKAGGSQEFLDRVQEFASSEGRKLDAVVVMTSFTAKDGEFARELFVSAVDEKGRSVDGIRSFVENSAYQLELVTWSALDGESVDIPEEEIRSTLDGDEGIWRRLWIQRNTKASRKQVAPLMREALSKL</sequence>
<dbReference type="PANTHER" id="PTHR12112">
    <property type="entry name" value="BNIP - RELATED"/>
    <property type="match status" value="1"/>
</dbReference>
<comment type="caution">
    <text evidence="2">The sequence shown here is derived from an EMBL/GenBank/DDBJ whole genome shotgun (WGS) entry which is preliminary data.</text>
</comment>
<dbReference type="AlphaFoldDB" id="A0AAD6MRC7"/>
<dbReference type="SMART" id="SM01131">
    <property type="entry name" value="DHHA2"/>
    <property type="match status" value="1"/>
</dbReference>